<evidence type="ECO:0000313" key="4">
    <source>
        <dbReference type="Proteomes" id="UP000578449"/>
    </source>
</evidence>
<gene>
    <name evidence="3" type="ORF">HNP84_001752</name>
</gene>
<keyword evidence="1" id="KW-1133">Transmembrane helix</keyword>
<feature type="transmembrane region" description="Helical" evidence="1">
    <location>
        <begin position="33"/>
        <end position="55"/>
    </location>
</feature>
<keyword evidence="1" id="KW-0472">Membrane</keyword>
<reference evidence="3 4" key="1">
    <citation type="submission" date="2020-08" db="EMBL/GenBank/DDBJ databases">
        <title>Genomic Encyclopedia of Type Strains, Phase IV (KMG-IV): sequencing the most valuable type-strain genomes for metagenomic binning, comparative biology and taxonomic classification.</title>
        <authorList>
            <person name="Goeker M."/>
        </authorList>
    </citation>
    <scope>NUCLEOTIDE SEQUENCE [LARGE SCALE GENOMIC DNA]</scope>
    <source>
        <strain evidence="3 4">DSM 45615</strain>
    </source>
</reference>
<evidence type="ECO:0000256" key="1">
    <source>
        <dbReference type="SAM" id="Phobius"/>
    </source>
</evidence>
<evidence type="ECO:0000313" key="3">
    <source>
        <dbReference type="EMBL" id="MBB5132039.1"/>
    </source>
</evidence>
<dbReference type="AlphaFoldDB" id="A0A840NZ45"/>
<organism evidence="3 4">
    <name type="scientific">Thermocatellispora tengchongensis</name>
    <dbReference type="NCBI Taxonomy" id="1073253"/>
    <lineage>
        <taxon>Bacteria</taxon>
        <taxon>Bacillati</taxon>
        <taxon>Actinomycetota</taxon>
        <taxon>Actinomycetes</taxon>
        <taxon>Streptosporangiales</taxon>
        <taxon>Streptosporangiaceae</taxon>
        <taxon>Thermocatellispora</taxon>
    </lineage>
</organism>
<keyword evidence="4" id="KW-1185">Reference proteome</keyword>
<feature type="transmembrane region" description="Helical" evidence="1">
    <location>
        <begin position="88"/>
        <end position="110"/>
    </location>
</feature>
<evidence type="ECO:0000259" key="2">
    <source>
        <dbReference type="Pfam" id="PF04235"/>
    </source>
</evidence>
<accession>A0A840NZ45</accession>
<feature type="transmembrane region" description="Helical" evidence="1">
    <location>
        <begin position="153"/>
        <end position="173"/>
    </location>
</feature>
<dbReference type="Pfam" id="PF04235">
    <property type="entry name" value="DUF418"/>
    <property type="match status" value="1"/>
</dbReference>
<dbReference type="EMBL" id="JACHGN010000003">
    <property type="protein sequence ID" value="MBB5132039.1"/>
    <property type="molecule type" value="Genomic_DNA"/>
</dbReference>
<protein>
    <submittedName>
        <fullName evidence="3">Putative membrane protein YeiB</fullName>
    </submittedName>
</protein>
<proteinExistence type="predicted"/>
<keyword evidence="1" id="KW-0812">Transmembrane</keyword>
<feature type="domain" description="DUF418" evidence="2">
    <location>
        <begin position="89"/>
        <end position="188"/>
    </location>
</feature>
<feature type="transmembrane region" description="Helical" evidence="1">
    <location>
        <begin position="122"/>
        <end position="141"/>
    </location>
</feature>
<name>A0A840NZ45_9ACTN</name>
<comment type="caution">
    <text evidence="3">The sequence shown here is derived from an EMBL/GenBank/DDBJ whole genome shotgun (WGS) entry which is preliminary data.</text>
</comment>
<dbReference type="Proteomes" id="UP000578449">
    <property type="component" value="Unassembled WGS sequence"/>
</dbReference>
<dbReference type="InterPro" id="IPR007349">
    <property type="entry name" value="DUF418"/>
</dbReference>
<sequence>MSLFVLLAGVSFAVGRLDLHSRAVRLRMLVTGVLVAAVSWTVSSVAMVAGVSAVLDRFDAGARATLEAGGHLVFPWESLLAMPPRMTFSLSVPTLVLTAGVGIALIGGVVTLMERPVWRRALWPLAATGSHALTWYAGHLLALRAIDDSPYSFLLFAVFVGFAMVFSVVWRHWIQRGPLEWLVHRVVVLAVPGRGTSCREVS</sequence>